<keyword evidence="3" id="KW-1185">Reference proteome</keyword>
<dbReference type="Proteomes" id="UP001162164">
    <property type="component" value="Unassembled WGS sequence"/>
</dbReference>
<feature type="signal peptide" evidence="1">
    <location>
        <begin position="1"/>
        <end position="16"/>
    </location>
</feature>
<gene>
    <name evidence="2" type="ORF">NQ317_005094</name>
</gene>
<evidence type="ECO:0000256" key="1">
    <source>
        <dbReference type="SAM" id="SignalP"/>
    </source>
</evidence>
<dbReference type="EMBL" id="JAPWTJ010000610">
    <property type="protein sequence ID" value="KAJ8976922.1"/>
    <property type="molecule type" value="Genomic_DNA"/>
</dbReference>
<organism evidence="2 3">
    <name type="scientific">Molorchus minor</name>
    <dbReference type="NCBI Taxonomy" id="1323400"/>
    <lineage>
        <taxon>Eukaryota</taxon>
        <taxon>Metazoa</taxon>
        <taxon>Ecdysozoa</taxon>
        <taxon>Arthropoda</taxon>
        <taxon>Hexapoda</taxon>
        <taxon>Insecta</taxon>
        <taxon>Pterygota</taxon>
        <taxon>Neoptera</taxon>
        <taxon>Endopterygota</taxon>
        <taxon>Coleoptera</taxon>
        <taxon>Polyphaga</taxon>
        <taxon>Cucujiformia</taxon>
        <taxon>Chrysomeloidea</taxon>
        <taxon>Cerambycidae</taxon>
        <taxon>Lamiinae</taxon>
        <taxon>Monochamini</taxon>
        <taxon>Molorchus</taxon>
    </lineage>
</organism>
<evidence type="ECO:0000313" key="2">
    <source>
        <dbReference type="EMBL" id="KAJ8976922.1"/>
    </source>
</evidence>
<protein>
    <submittedName>
        <fullName evidence="2">Uncharacterized protein</fullName>
    </submittedName>
</protein>
<reference evidence="2" key="1">
    <citation type="journal article" date="2023" name="Insect Mol. Biol.">
        <title>Genome sequencing provides insights into the evolution of gene families encoding plant cell wall-degrading enzymes in longhorned beetles.</title>
        <authorList>
            <person name="Shin N.R."/>
            <person name="Okamura Y."/>
            <person name="Kirsch R."/>
            <person name="Pauchet Y."/>
        </authorList>
    </citation>
    <scope>NUCLEOTIDE SEQUENCE</scope>
    <source>
        <strain evidence="2">MMC_N1</strain>
    </source>
</reference>
<accession>A0ABQ9JGW0</accession>
<proteinExistence type="predicted"/>
<sequence>MIKLIILIALVSLSSAFRLPADELDQALDTTSSSIEDSAAGIPVALQAEIKYARLLVPASYGSEYAVYAPYDAAFLTV</sequence>
<name>A0ABQ9JGW0_9CUCU</name>
<comment type="caution">
    <text evidence="2">The sequence shown here is derived from an EMBL/GenBank/DDBJ whole genome shotgun (WGS) entry which is preliminary data.</text>
</comment>
<feature type="chain" id="PRO_5045317726" evidence="1">
    <location>
        <begin position="17"/>
        <end position="78"/>
    </location>
</feature>
<keyword evidence="1" id="KW-0732">Signal</keyword>
<evidence type="ECO:0000313" key="3">
    <source>
        <dbReference type="Proteomes" id="UP001162164"/>
    </source>
</evidence>